<keyword evidence="4" id="KW-1185">Reference proteome</keyword>
<protein>
    <submittedName>
        <fullName evidence="3">CPBP family intramembrane metalloprotease</fullName>
    </submittedName>
</protein>
<dbReference type="PANTHER" id="PTHR43592">
    <property type="entry name" value="CAAX AMINO TERMINAL PROTEASE"/>
    <property type="match status" value="1"/>
</dbReference>
<dbReference type="GO" id="GO:0008237">
    <property type="term" value="F:metallopeptidase activity"/>
    <property type="evidence" value="ECO:0007669"/>
    <property type="project" value="UniProtKB-KW"/>
</dbReference>
<feature type="transmembrane region" description="Helical" evidence="1">
    <location>
        <begin position="138"/>
        <end position="157"/>
    </location>
</feature>
<comment type="caution">
    <text evidence="3">The sequence shown here is derived from an EMBL/GenBank/DDBJ whole genome shotgun (WGS) entry which is preliminary data.</text>
</comment>
<keyword evidence="1" id="KW-0472">Membrane</keyword>
<gene>
    <name evidence="3" type="ORF">K3152_07945</name>
</gene>
<accession>A0ABS7J0T3</accession>
<evidence type="ECO:0000313" key="4">
    <source>
        <dbReference type="Proteomes" id="UP000783253"/>
    </source>
</evidence>
<feature type="transmembrane region" description="Helical" evidence="1">
    <location>
        <begin position="195"/>
        <end position="212"/>
    </location>
</feature>
<keyword evidence="1" id="KW-1133">Transmembrane helix</keyword>
<feature type="transmembrane region" description="Helical" evidence="1">
    <location>
        <begin position="49"/>
        <end position="71"/>
    </location>
</feature>
<dbReference type="PANTHER" id="PTHR43592:SF15">
    <property type="entry name" value="CAAX AMINO TERMINAL PROTEASE FAMILY PROTEIN"/>
    <property type="match status" value="1"/>
</dbReference>
<organism evidence="3 4">
    <name type="scientific">Qipengyuania polymorpha</name>
    <dbReference type="NCBI Taxonomy" id="2867234"/>
    <lineage>
        <taxon>Bacteria</taxon>
        <taxon>Pseudomonadati</taxon>
        <taxon>Pseudomonadota</taxon>
        <taxon>Alphaproteobacteria</taxon>
        <taxon>Sphingomonadales</taxon>
        <taxon>Erythrobacteraceae</taxon>
        <taxon>Qipengyuania</taxon>
    </lineage>
</organism>
<keyword evidence="3" id="KW-0378">Hydrolase</keyword>
<keyword evidence="3" id="KW-0645">Protease</keyword>
<dbReference type="EMBL" id="JAIGNK010000002">
    <property type="protein sequence ID" value="MBX7458175.1"/>
    <property type="molecule type" value="Genomic_DNA"/>
</dbReference>
<keyword evidence="1" id="KW-0812">Transmembrane</keyword>
<feature type="transmembrane region" description="Helical" evidence="1">
    <location>
        <begin position="14"/>
        <end position="37"/>
    </location>
</feature>
<feature type="domain" description="CAAX prenyl protease 2/Lysostaphin resistance protein A-like" evidence="2">
    <location>
        <begin position="139"/>
        <end position="231"/>
    </location>
</feature>
<reference evidence="3 4" key="1">
    <citation type="submission" date="2021-08" db="EMBL/GenBank/DDBJ databases">
        <title>Comparative Genomics Analysis of the Genus Qipengyuania Reveals Extensive Genetic Diversity and Metabolic Versatility, Including the Description of Fifteen Novel Species.</title>
        <authorList>
            <person name="Liu Y."/>
        </authorList>
    </citation>
    <scope>NUCLEOTIDE SEQUENCE [LARGE SCALE GENOMIC DNA]</scope>
    <source>
        <strain evidence="3 4">1NDH17</strain>
    </source>
</reference>
<evidence type="ECO:0000256" key="1">
    <source>
        <dbReference type="SAM" id="Phobius"/>
    </source>
</evidence>
<dbReference type="RefSeq" id="WP_221573553.1">
    <property type="nucleotide sequence ID" value="NZ_JAIGNK010000002.1"/>
</dbReference>
<dbReference type="Proteomes" id="UP000783253">
    <property type="component" value="Unassembled WGS sequence"/>
</dbReference>
<feature type="transmembrane region" description="Helical" evidence="1">
    <location>
        <begin position="92"/>
        <end position="114"/>
    </location>
</feature>
<proteinExistence type="predicted"/>
<keyword evidence="3" id="KW-0482">Metalloprotease</keyword>
<dbReference type="Pfam" id="PF02517">
    <property type="entry name" value="Rce1-like"/>
    <property type="match status" value="1"/>
</dbReference>
<evidence type="ECO:0000313" key="3">
    <source>
        <dbReference type="EMBL" id="MBX7458175.1"/>
    </source>
</evidence>
<name>A0ABS7J0T3_9SPHN</name>
<evidence type="ECO:0000259" key="2">
    <source>
        <dbReference type="Pfam" id="PF02517"/>
    </source>
</evidence>
<sequence length="250" mass="26956">MTETKPQTLGWGRFLLQFFTVAILYLLAQVPGVAIWGEIGPDGQLQISSTVMAGTTAFGMVVALLVSWLWLRKDGAVAEAWKLLPTDGWGRTLLIAFATTIAILGWFTLGTMALDSLGLGTPAVNEILGMVTQSGFHYVLWVVLVAWFAAGLGEELLYRGFLMDRLQRLKGVGSTLWGPIIIQALIFGLSHGYQSVAGVIITGMVGLGLGWLRTRTGSLMPLILAHMAVDTFSMSMAYADKLGMIPAFST</sequence>
<dbReference type="InterPro" id="IPR003675">
    <property type="entry name" value="Rce1/LyrA-like_dom"/>
</dbReference>
<feature type="transmembrane region" description="Helical" evidence="1">
    <location>
        <begin position="219"/>
        <end position="239"/>
    </location>
</feature>
<feature type="transmembrane region" description="Helical" evidence="1">
    <location>
        <begin position="169"/>
        <end position="189"/>
    </location>
</feature>